<protein>
    <submittedName>
        <fullName evidence="1">Uncharacterized protein</fullName>
    </submittedName>
</protein>
<dbReference type="EMBL" id="GGEC01028036">
    <property type="protein sequence ID" value="MBX08520.1"/>
    <property type="molecule type" value="Transcribed_RNA"/>
</dbReference>
<proteinExistence type="predicted"/>
<name>A0A2P2KS16_RHIMU</name>
<organism evidence="1">
    <name type="scientific">Rhizophora mucronata</name>
    <name type="common">Asiatic mangrove</name>
    <dbReference type="NCBI Taxonomy" id="61149"/>
    <lineage>
        <taxon>Eukaryota</taxon>
        <taxon>Viridiplantae</taxon>
        <taxon>Streptophyta</taxon>
        <taxon>Embryophyta</taxon>
        <taxon>Tracheophyta</taxon>
        <taxon>Spermatophyta</taxon>
        <taxon>Magnoliopsida</taxon>
        <taxon>eudicotyledons</taxon>
        <taxon>Gunneridae</taxon>
        <taxon>Pentapetalae</taxon>
        <taxon>rosids</taxon>
        <taxon>fabids</taxon>
        <taxon>Malpighiales</taxon>
        <taxon>Rhizophoraceae</taxon>
        <taxon>Rhizophora</taxon>
    </lineage>
</organism>
<evidence type="ECO:0000313" key="1">
    <source>
        <dbReference type="EMBL" id="MBX08520.1"/>
    </source>
</evidence>
<sequence length="71" mass="8476">MKRSELTCQQEVFQRIVWCTEGHCHSSWHPLKLSMQKRSLLARMGSTSFSEQQLLIENFWLLQLQKKVEIL</sequence>
<accession>A0A2P2KS16</accession>
<dbReference type="AlphaFoldDB" id="A0A2P2KS16"/>
<reference evidence="1" key="1">
    <citation type="submission" date="2018-02" db="EMBL/GenBank/DDBJ databases">
        <title>Rhizophora mucronata_Transcriptome.</title>
        <authorList>
            <person name="Meera S.P."/>
            <person name="Sreeshan A."/>
            <person name="Augustine A."/>
        </authorList>
    </citation>
    <scope>NUCLEOTIDE SEQUENCE</scope>
    <source>
        <tissue evidence="1">Leaf</tissue>
    </source>
</reference>